<dbReference type="EMBL" id="ML977026">
    <property type="protein sequence ID" value="KAF1950436.1"/>
    <property type="molecule type" value="Genomic_DNA"/>
</dbReference>
<dbReference type="OrthoDB" id="194358at2759"/>
<dbReference type="AlphaFoldDB" id="A0A6A5TI00"/>
<organism evidence="2 3">
    <name type="scientific">Byssothecium circinans</name>
    <dbReference type="NCBI Taxonomy" id="147558"/>
    <lineage>
        <taxon>Eukaryota</taxon>
        <taxon>Fungi</taxon>
        <taxon>Dikarya</taxon>
        <taxon>Ascomycota</taxon>
        <taxon>Pezizomycotina</taxon>
        <taxon>Dothideomycetes</taxon>
        <taxon>Pleosporomycetidae</taxon>
        <taxon>Pleosporales</taxon>
        <taxon>Massarineae</taxon>
        <taxon>Massarinaceae</taxon>
        <taxon>Byssothecium</taxon>
    </lineage>
</organism>
<feature type="transmembrane region" description="Helical" evidence="1">
    <location>
        <begin position="145"/>
        <end position="163"/>
    </location>
</feature>
<keyword evidence="1" id="KW-0812">Transmembrane</keyword>
<feature type="transmembrane region" description="Helical" evidence="1">
    <location>
        <begin position="293"/>
        <end position="311"/>
    </location>
</feature>
<keyword evidence="1" id="KW-0472">Membrane</keyword>
<dbReference type="Proteomes" id="UP000800035">
    <property type="component" value="Unassembled WGS sequence"/>
</dbReference>
<accession>A0A6A5TI00</accession>
<gene>
    <name evidence="2" type="ORF">CC80DRAFT_578465</name>
</gene>
<keyword evidence="3" id="KW-1185">Reference proteome</keyword>
<protein>
    <submittedName>
        <fullName evidence="2">Uncharacterized protein</fullName>
    </submittedName>
</protein>
<reference evidence="2" key="1">
    <citation type="journal article" date="2020" name="Stud. Mycol.">
        <title>101 Dothideomycetes genomes: a test case for predicting lifestyles and emergence of pathogens.</title>
        <authorList>
            <person name="Haridas S."/>
            <person name="Albert R."/>
            <person name="Binder M."/>
            <person name="Bloem J."/>
            <person name="Labutti K."/>
            <person name="Salamov A."/>
            <person name="Andreopoulos B."/>
            <person name="Baker S."/>
            <person name="Barry K."/>
            <person name="Bills G."/>
            <person name="Bluhm B."/>
            <person name="Cannon C."/>
            <person name="Castanera R."/>
            <person name="Culley D."/>
            <person name="Daum C."/>
            <person name="Ezra D."/>
            <person name="Gonzalez J."/>
            <person name="Henrissat B."/>
            <person name="Kuo A."/>
            <person name="Liang C."/>
            <person name="Lipzen A."/>
            <person name="Lutzoni F."/>
            <person name="Magnuson J."/>
            <person name="Mondo S."/>
            <person name="Nolan M."/>
            <person name="Ohm R."/>
            <person name="Pangilinan J."/>
            <person name="Park H.-J."/>
            <person name="Ramirez L."/>
            <person name="Alfaro M."/>
            <person name="Sun H."/>
            <person name="Tritt A."/>
            <person name="Yoshinaga Y."/>
            <person name="Zwiers L.-H."/>
            <person name="Turgeon B."/>
            <person name="Goodwin S."/>
            <person name="Spatafora J."/>
            <person name="Crous P."/>
            <person name="Grigoriev I."/>
        </authorList>
    </citation>
    <scope>NUCLEOTIDE SEQUENCE</scope>
    <source>
        <strain evidence="2">CBS 675.92</strain>
    </source>
</reference>
<name>A0A6A5TI00_9PLEO</name>
<feature type="transmembrane region" description="Helical" evidence="1">
    <location>
        <begin position="266"/>
        <end position="287"/>
    </location>
</feature>
<evidence type="ECO:0000256" key="1">
    <source>
        <dbReference type="SAM" id="Phobius"/>
    </source>
</evidence>
<proteinExistence type="predicted"/>
<keyword evidence="1" id="KW-1133">Transmembrane helix</keyword>
<feature type="transmembrane region" description="Helical" evidence="1">
    <location>
        <begin position="183"/>
        <end position="203"/>
    </location>
</feature>
<evidence type="ECO:0000313" key="2">
    <source>
        <dbReference type="EMBL" id="KAF1950436.1"/>
    </source>
</evidence>
<feature type="non-terminal residue" evidence="2">
    <location>
        <position position="317"/>
    </location>
</feature>
<evidence type="ECO:0000313" key="3">
    <source>
        <dbReference type="Proteomes" id="UP000800035"/>
    </source>
</evidence>
<sequence length="317" mass="35116">MAPLGVLTAVVSVIRVCGTPTLRAFIGRAQEGSGIAEAELCSSTSRDVCEMYKNGAITRVFGRPKILEFVQDTDEANFYDSRGLGTASAGLYTFPEYLKTIHGREKWKEIQKSRSPASEEEPFAPYPNLMLNIGFKQSTPTELRLIALFSVMLQVSVIAYAVICDKYLKLTKEGQLPPSWGLPLMVVGTIFLCTGMGFSSYLIETSSTERNFQRLRKGGSIVHWVQPGGQVVGDHTFDSWAYNDSYDPIRRFVSSRRKVNKQKESALTWAAASGTVIGFILQFVGLRTVHSSVSVYQLSAVLLMSAGRAMLRRRRSD</sequence>